<dbReference type="GO" id="GO:0005886">
    <property type="term" value="C:plasma membrane"/>
    <property type="evidence" value="ECO:0007669"/>
    <property type="project" value="UniProtKB-SubCell"/>
</dbReference>
<evidence type="ECO:0000256" key="1">
    <source>
        <dbReference type="ARBA" id="ARBA00004651"/>
    </source>
</evidence>
<comment type="subcellular location">
    <subcellularLocation>
        <location evidence="1">Cell membrane</location>
        <topology evidence="1">Multi-pass membrane protein</topology>
    </subcellularLocation>
</comment>
<feature type="transmembrane region" description="Helical" evidence="6">
    <location>
        <begin position="78"/>
        <end position="94"/>
    </location>
</feature>
<dbReference type="AlphaFoldDB" id="A0A640WFG1"/>
<dbReference type="Proteomes" id="UP000466024">
    <property type="component" value="Unassembled WGS sequence"/>
</dbReference>
<protein>
    <submittedName>
        <fullName evidence="7">LysE family translocator</fullName>
    </submittedName>
</protein>
<keyword evidence="3 6" id="KW-0812">Transmembrane</keyword>
<evidence type="ECO:0000256" key="2">
    <source>
        <dbReference type="ARBA" id="ARBA00022475"/>
    </source>
</evidence>
<comment type="caution">
    <text evidence="7">The sequence shown here is derived from an EMBL/GenBank/DDBJ whole genome shotgun (WGS) entry which is preliminary data.</text>
</comment>
<dbReference type="PANTHER" id="PTHR30086">
    <property type="entry name" value="ARGININE EXPORTER PROTEIN ARGO"/>
    <property type="match status" value="1"/>
</dbReference>
<gene>
    <name evidence="7" type="ORF">F0A16_10170</name>
</gene>
<sequence>MTSLAWWFSVALFSISMTGTPGPNNVMLTASGALYGYRRTLPHIFGIMAGCFVLFMAVALGLGVLFERFPVVQQALKVIGAIYLLYLAWKIATAPPPDLAAREGARPLTAWQAAVFQFVNPKAWVMGIALIAGFMPHQGSLIVNATVLSLFMEFVGFFCISCWAGFGMAIGRLLKTPRAWRVFNGVMGLATAACVGFILS</sequence>
<dbReference type="Pfam" id="PF01810">
    <property type="entry name" value="LysE"/>
    <property type="match status" value="1"/>
</dbReference>
<feature type="transmembrane region" description="Helical" evidence="6">
    <location>
        <begin position="114"/>
        <end position="135"/>
    </location>
</feature>
<proteinExistence type="predicted"/>
<keyword evidence="5 6" id="KW-0472">Membrane</keyword>
<feature type="transmembrane region" description="Helical" evidence="6">
    <location>
        <begin position="182"/>
        <end position="199"/>
    </location>
</feature>
<feature type="transmembrane region" description="Helical" evidence="6">
    <location>
        <begin position="43"/>
        <end position="66"/>
    </location>
</feature>
<evidence type="ECO:0000313" key="8">
    <source>
        <dbReference type="Proteomes" id="UP000466024"/>
    </source>
</evidence>
<reference evidence="7 8" key="1">
    <citation type="submission" date="2019-08" db="EMBL/GenBank/DDBJ databases">
        <title>Bioinformatics analysis of the strain L3 and L5.</title>
        <authorList>
            <person name="Li X."/>
        </authorList>
    </citation>
    <scope>NUCLEOTIDE SEQUENCE [LARGE SCALE GENOMIC DNA]</scope>
    <source>
        <strain evidence="7 8">L3</strain>
    </source>
</reference>
<keyword evidence="8" id="KW-1185">Reference proteome</keyword>
<dbReference type="PANTHER" id="PTHR30086:SF20">
    <property type="entry name" value="ARGININE EXPORTER PROTEIN ARGO-RELATED"/>
    <property type="match status" value="1"/>
</dbReference>
<evidence type="ECO:0000256" key="3">
    <source>
        <dbReference type="ARBA" id="ARBA00022692"/>
    </source>
</evidence>
<dbReference type="EMBL" id="VTPX01000004">
    <property type="protein sequence ID" value="KAA0018854.1"/>
    <property type="molecule type" value="Genomic_DNA"/>
</dbReference>
<evidence type="ECO:0000256" key="4">
    <source>
        <dbReference type="ARBA" id="ARBA00022989"/>
    </source>
</evidence>
<keyword evidence="2" id="KW-1003">Cell membrane</keyword>
<feature type="transmembrane region" description="Helical" evidence="6">
    <location>
        <begin position="147"/>
        <end position="170"/>
    </location>
</feature>
<keyword evidence="4 6" id="KW-1133">Transmembrane helix</keyword>
<dbReference type="GO" id="GO:0015171">
    <property type="term" value="F:amino acid transmembrane transporter activity"/>
    <property type="evidence" value="ECO:0007669"/>
    <property type="project" value="TreeGrafter"/>
</dbReference>
<evidence type="ECO:0000256" key="5">
    <source>
        <dbReference type="ARBA" id="ARBA00023136"/>
    </source>
</evidence>
<dbReference type="RefSeq" id="WP_149435271.1">
    <property type="nucleotide sequence ID" value="NZ_VTPX01000004.1"/>
</dbReference>
<evidence type="ECO:0000256" key="6">
    <source>
        <dbReference type="SAM" id="Phobius"/>
    </source>
</evidence>
<dbReference type="InterPro" id="IPR001123">
    <property type="entry name" value="LeuE-type"/>
</dbReference>
<dbReference type="GO" id="GO:0033228">
    <property type="term" value="P:cysteine export across plasma membrane"/>
    <property type="evidence" value="ECO:0007669"/>
    <property type="project" value="TreeGrafter"/>
</dbReference>
<accession>A0A640WFG1</accession>
<evidence type="ECO:0000313" key="7">
    <source>
        <dbReference type="EMBL" id="KAA0018854.1"/>
    </source>
</evidence>
<name>A0A640WFG1_9GAMM</name>
<organism evidence="7 8">
    <name type="scientific">Salinicola corii</name>
    <dbReference type="NCBI Taxonomy" id="2606937"/>
    <lineage>
        <taxon>Bacteria</taxon>
        <taxon>Pseudomonadati</taxon>
        <taxon>Pseudomonadota</taxon>
        <taxon>Gammaproteobacteria</taxon>
        <taxon>Oceanospirillales</taxon>
        <taxon>Halomonadaceae</taxon>
        <taxon>Salinicola</taxon>
    </lineage>
</organism>